<keyword evidence="3" id="KW-1185">Reference proteome</keyword>
<dbReference type="RefSeq" id="WP_237980462.1">
    <property type="nucleotide sequence ID" value="NZ_JAKNCT010000014.1"/>
</dbReference>
<evidence type="ECO:0000313" key="2">
    <source>
        <dbReference type="EMBL" id="MCG5031852.1"/>
    </source>
</evidence>
<dbReference type="InterPro" id="IPR004435">
    <property type="entry name" value="MobB_dom"/>
</dbReference>
<dbReference type="Pfam" id="PF03205">
    <property type="entry name" value="MobB"/>
    <property type="match status" value="1"/>
</dbReference>
<name>A0ABS9MTW3_9BURK</name>
<protein>
    <submittedName>
        <fullName evidence="2">Molybdopterin-guanine dinucleotide biosynthesis protein B</fullName>
    </submittedName>
</protein>
<evidence type="ECO:0000313" key="3">
    <source>
        <dbReference type="Proteomes" id="UP001297600"/>
    </source>
</evidence>
<organism evidence="2 3">
    <name type="scientific">Mesosutterella porci</name>
    <dbReference type="NCBI Taxonomy" id="2915351"/>
    <lineage>
        <taxon>Bacteria</taxon>
        <taxon>Pseudomonadati</taxon>
        <taxon>Pseudomonadota</taxon>
        <taxon>Betaproteobacteria</taxon>
        <taxon>Burkholderiales</taxon>
        <taxon>Sutterellaceae</taxon>
        <taxon>Mesosutterella</taxon>
    </lineage>
</organism>
<evidence type="ECO:0000259" key="1">
    <source>
        <dbReference type="Pfam" id="PF03205"/>
    </source>
</evidence>
<dbReference type="Gene3D" id="3.40.50.300">
    <property type="entry name" value="P-loop containing nucleotide triphosphate hydrolases"/>
    <property type="match status" value="1"/>
</dbReference>
<reference evidence="2 3" key="1">
    <citation type="submission" date="2022-02" db="EMBL/GenBank/DDBJ databases">
        <title>Mesosutterella porci, a novel member of the family Sutterellaceae from pig feces.</title>
        <authorList>
            <person name="Wylensek D."/>
            <person name="Clavel T."/>
        </authorList>
    </citation>
    <scope>NUCLEOTIDE SEQUENCE [LARGE SCALE GENOMIC DNA]</scope>
    <source>
        <strain evidence="3">oilRF-744-wt-GAM-9</strain>
    </source>
</reference>
<gene>
    <name evidence="2" type="primary">mobB</name>
    <name evidence="2" type="ORF">MAF45_10435</name>
</gene>
<dbReference type="SUPFAM" id="SSF52540">
    <property type="entry name" value="P-loop containing nucleoside triphosphate hydrolases"/>
    <property type="match status" value="1"/>
</dbReference>
<comment type="caution">
    <text evidence="2">The sequence shown here is derived from an EMBL/GenBank/DDBJ whole genome shotgun (WGS) entry which is preliminary data.</text>
</comment>
<dbReference type="PANTHER" id="PTHR40072:SF1">
    <property type="entry name" value="MOLYBDOPTERIN-GUANINE DINUCLEOTIDE BIOSYNTHESIS ADAPTER PROTEIN"/>
    <property type="match status" value="1"/>
</dbReference>
<accession>A0ABS9MTW3</accession>
<sequence length="177" mass="19616">MFLIGFVGYSGSGKTTLAVRVVSELRARGFSVSAVKDAHHHVETDTPGKDTWRYREAGARQVVLRTPERWAVMEETPEGRVPLSEILRALRPVDVVVVEGFKHEEHFPRIEVRRRGCSSPALWLERGDIAAVATDDPELDVPASLARLDVNSPSEVADFVEGLLEGEPGQQFGEEEK</sequence>
<dbReference type="PANTHER" id="PTHR40072">
    <property type="entry name" value="MOLYBDOPTERIN-GUANINE DINUCLEOTIDE BIOSYNTHESIS ADAPTER PROTEIN-RELATED"/>
    <property type="match status" value="1"/>
</dbReference>
<dbReference type="CDD" id="cd03116">
    <property type="entry name" value="MobB"/>
    <property type="match status" value="1"/>
</dbReference>
<proteinExistence type="predicted"/>
<dbReference type="InterPro" id="IPR052539">
    <property type="entry name" value="MGD_biosynthesis_adapter"/>
</dbReference>
<dbReference type="EMBL" id="JAKNCT010000014">
    <property type="protein sequence ID" value="MCG5031852.1"/>
    <property type="molecule type" value="Genomic_DNA"/>
</dbReference>
<dbReference type="Proteomes" id="UP001297600">
    <property type="component" value="Unassembled WGS sequence"/>
</dbReference>
<feature type="domain" description="Molybdopterin-guanine dinucleotide biosynthesis protein B (MobB)" evidence="1">
    <location>
        <begin position="4"/>
        <end position="135"/>
    </location>
</feature>
<dbReference type="NCBIfam" id="TIGR00176">
    <property type="entry name" value="mobB"/>
    <property type="match status" value="1"/>
</dbReference>
<dbReference type="InterPro" id="IPR027417">
    <property type="entry name" value="P-loop_NTPase"/>
</dbReference>